<evidence type="ECO:0000259" key="2">
    <source>
        <dbReference type="Pfam" id="PF01458"/>
    </source>
</evidence>
<dbReference type="RefSeq" id="WP_056985025.1">
    <property type="nucleotide sequence ID" value="NZ_JQBQ01000004.1"/>
</dbReference>
<evidence type="ECO:0000256" key="1">
    <source>
        <dbReference type="ARBA" id="ARBA00043967"/>
    </source>
</evidence>
<dbReference type="InterPro" id="IPR037284">
    <property type="entry name" value="SUF_FeS_clus_asmbl_SufBD_sf"/>
</dbReference>
<comment type="similarity">
    <text evidence="1">Belongs to the iron-sulfur cluster assembly SufBD family.</text>
</comment>
<gene>
    <name evidence="4" type="ORF">IV44_GL001160</name>
</gene>
<feature type="domain" description="SUF system FeS cluster assembly SufBD N-terminal" evidence="3">
    <location>
        <begin position="72"/>
        <end position="134"/>
    </location>
</feature>
<evidence type="ECO:0000259" key="3">
    <source>
        <dbReference type="Pfam" id="PF19295"/>
    </source>
</evidence>
<dbReference type="SUPFAM" id="SSF101960">
    <property type="entry name" value="Stabilizer of iron transporter SufD"/>
    <property type="match status" value="1"/>
</dbReference>
<dbReference type="Pfam" id="PF19295">
    <property type="entry name" value="SufBD_N"/>
    <property type="match status" value="1"/>
</dbReference>
<sequence length="407" mass="45633">MFSKTTFQELSSKYNEPDWLINERLEAFNLIEKLLLPKMQQFKYSDWPLTVNNDFALEQSALKISDNSELEENKVICQDIFEASKQYPELVQKYLNSVSHFNEDKLLAYNTAFMNNGLFLYIPDNVEIQEPIEIELVQNSMSKSALISHIVIVVGKNSKAKFIQHLSTVGHEKNLANLVVEVQAVAGSNVEFSSLDEMEENTTLYFNRRANLARDAHIEWNVAFMNDCNTVGDLASELLGEGSYAYSKAIAITTGNQKVAVNNRVINRGPHSTGLINQRGVLLEDSRLIFNGIGQIVHGAHGSKADQQNRVLMMSDTAQGDANPLLLIDENDVIAAHAASVGPVDPIQMNYLMSRGIPYVQAERMVIHGFLDPVLGAIPKGKVKDRMLAILERKLINGQRSYYKNKK</sequence>
<dbReference type="EMBL" id="JQBQ01000004">
    <property type="protein sequence ID" value="KRN92762.1"/>
    <property type="molecule type" value="Genomic_DNA"/>
</dbReference>
<dbReference type="InterPro" id="IPR045595">
    <property type="entry name" value="SufBD_N"/>
</dbReference>
<feature type="domain" description="SUF system FeS cluster assembly SufBD core" evidence="2">
    <location>
        <begin position="142"/>
        <end position="370"/>
    </location>
</feature>
<organism evidence="4 5">
    <name type="scientific">Lactobacillus amylovorus subsp. animalium DSM 16698</name>
    <dbReference type="NCBI Taxonomy" id="695563"/>
    <lineage>
        <taxon>Bacteria</taxon>
        <taxon>Bacillati</taxon>
        <taxon>Bacillota</taxon>
        <taxon>Bacilli</taxon>
        <taxon>Lactobacillales</taxon>
        <taxon>Lactobacillaceae</taxon>
        <taxon>Lactobacillus</taxon>
        <taxon>Lactobacillus amylovorus subsp. animalium</taxon>
    </lineage>
</organism>
<proteinExistence type="inferred from homology"/>
<dbReference type="PATRIC" id="fig|695563.3.peg.1212"/>
<evidence type="ECO:0000313" key="4">
    <source>
        <dbReference type="EMBL" id="KRN92762.1"/>
    </source>
</evidence>
<dbReference type="InterPro" id="IPR000825">
    <property type="entry name" value="SUF_FeS_clus_asmbl_SufBD_core"/>
</dbReference>
<evidence type="ECO:0000313" key="5">
    <source>
        <dbReference type="Proteomes" id="UP000051529"/>
    </source>
</evidence>
<evidence type="ECO:0008006" key="6">
    <source>
        <dbReference type="Google" id="ProtNLM"/>
    </source>
</evidence>
<protein>
    <recommendedName>
        <fullName evidence="6">Fe-S cluster assembly protein SufD</fullName>
    </recommendedName>
</protein>
<dbReference type="InterPro" id="IPR011542">
    <property type="entry name" value="SUF_FeS_clus_asmbl_SufD"/>
</dbReference>
<dbReference type="Proteomes" id="UP000051529">
    <property type="component" value="Unassembled WGS sequence"/>
</dbReference>
<dbReference type="GO" id="GO:0016226">
    <property type="term" value="P:iron-sulfur cluster assembly"/>
    <property type="evidence" value="ECO:0007669"/>
    <property type="project" value="InterPro"/>
</dbReference>
<dbReference type="InterPro" id="IPR055346">
    <property type="entry name" value="Fe-S_cluster_assembly_SufBD"/>
</dbReference>
<dbReference type="Pfam" id="PF01458">
    <property type="entry name" value="SUFBD_core"/>
    <property type="match status" value="1"/>
</dbReference>
<accession>A0A0R2L0Z3</accession>
<comment type="caution">
    <text evidence="4">The sequence shown here is derived from an EMBL/GenBank/DDBJ whole genome shotgun (WGS) entry which is preliminary data.</text>
</comment>
<reference evidence="4 5" key="1">
    <citation type="journal article" date="2015" name="Genome Announc.">
        <title>Expanding the biotechnology potential of lactobacilli through comparative genomics of 213 strains and associated genera.</title>
        <authorList>
            <person name="Sun Z."/>
            <person name="Harris H.M."/>
            <person name="McCann A."/>
            <person name="Guo C."/>
            <person name="Argimon S."/>
            <person name="Zhang W."/>
            <person name="Yang X."/>
            <person name="Jeffery I.B."/>
            <person name="Cooney J.C."/>
            <person name="Kagawa T.F."/>
            <person name="Liu W."/>
            <person name="Song Y."/>
            <person name="Salvetti E."/>
            <person name="Wrobel A."/>
            <person name="Rasinkangas P."/>
            <person name="Parkhill J."/>
            <person name="Rea M.C."/>
            <person name="O'Sullivan O."/>
            <person name="Ritari J."/>
            <person name="Douillard F.P."/>
            <person name="Paul Ross R."/>
            <person name="Yang R."/>
            <person name="Briner A.E."/>
            <person name="Felis G.E."/>
            <person name="de Vos W.M."/>
            <person name="Barrangou R."/>
            <person name="Klaenhammer T.R."/>
            <person name="Caufield P.W."/>
            <person name="Cui Y."/>
            <person name="Zhang H."/>
            <person name="O'Toole P.W."/>
        </authorList>
    </citation>
    <scope>NUCLEOTIDE SEQUENCE [LARGE SCALE GENOMIC DNA]</scope>
    <source>
        <strain evidence="4 5">DSM 16698</strain>
    </source>
</reference>
<dbReference type="PANTHER" id="PTHR30508">
    <property type="entry name" value="FES CLUSTER ASSEMBLY PROTEIN SUF"/>
    <property type="match status" value="1"/>
</dbReference>
<dbReference type="PANTHER" id="PTHR30508:SF1">
    <property type="entry name" value="UPF0051 PROTEIN ABCI8, CHLOROPLASTIC-RELATED"/>
    <property type="match status" value="1"/>
</dbReference>
<dbReference type="AlphaFoldDB" id="A0A0R2L0Z3"/>
<dbReference type="NCBIfam" id="TIGR01981">
    <property type="entry name" value="sufD"/>
    <property type="match status" value="1"/>
</dbReference>
<name>A0A0R2L0Z3_LACAM</name>